<dbReference type="InterPro" id="IPR015421">
    <property type="entry name" value="PyrdxlP-dep_Trfase_major"/>
</dbReference>
<evidence type="ECO:0000256" key="3">
    <source>
        <dbReference type="ARBA" id="ARBA00004819"/>
    </source>
</evidence>
<dbReference type="CDD" id="cd00610">
    <property type="entry name" value="OAT_like"/>
    <property type="match status" value="1"/>
</dbReference>
<evidence type="ECO:0000256" key="4">
    <source>
        <dbReference type="ARBA" id="ARBA00008981"/>
    </source>
</evidence>
<keyword evidence="6 8" id="KW-0413">Isomerase</keyword>
<dbReference type="RefSeq" id="WP_316969336.1">
    <property type="nucleotide sequence ID" value="NZ_JARFPL010000025.1"/>
</dbReference>
<dbReference type="HAMAP" id="MF_00375">
    <property type="entry name" value="HemL_aminotrans_3"/>
    <property type="match status" value="1"/>
</dbReference>
<name>A0ABT5XFY2_9EURY</name>
<evidence type="ECO:0000256" key="8">
    <source>
        <dbReference type="HAMAP-Rule" id="MF_00375"/>
    </source>
</evidence>
<evidence type="ECO:0000256" key="1">
    <source>
        <dbReference type="ARBA" id="ARBA00001579"/>
    </source>
</evidence>
<dbReference type="SUPFAM" id="SSF53383">
    <property type="entry name" value="PLP-dependent transferases"/>
    <property type="match status" value="1"/>
</dbReference>
<dbReference type="EMBL" id="JARFPL010000025">
    <property type="protein sequence ID" value="MDF0593632.1"/>
    <property type="molecule type" value="Genomic_DNA"/>
</dbReference>
<reference evidence="9 10" key="1">
    <citation type="submission" date="2023-03" db="EMBL/GenBank/DDBJ databases">
        <title>Whole genome sequencing of Methanotrichaceae archaeon M04Ac.</title>
        <authorList>
            <person name="Khomyakova M.A."/>
            <person name="Merkel A.Y."/>
            <person name="Slobodkin A.I."/>
        </authorList>
    </citation>
    <scope>NUCLEOTIDE SEQUENCE [LARGE SCALE GENOMIC DNA]</scope>
    <source>
        <strain evidence="9 10">M04Ac</strain>
    </source>
</reference>
<evidence type="ECO:0000256" key="5">
    <source>
        <dbReference type="ARBA" id="ARBA00022898"/>
    </source>
</evidence>
<dbReference type="InterPro" id="IPR015424">
    <property type="entry name" value="PyrdxlP-dep_Trfase"/>
</dbReference>
<comment type="catalytic activity">
    <reaction evidence="1 8">
        <text>(S)-4-amino-5-oxopentanoate = 5-aminolevulinate</text>
        <dbReference type="Rhea" id="RHEA:14265"/>
        <dbReference type="ChEBI" id="CHEBI:57501"/>
        <dbReference type="ChEBI" id="CHEBI:356416"/>
        <dbReference type="EC" id="5.4.3.8"/>
    </reaction>
</comment>
<comment type="pathway">
    <text evidence="3">Porphyrin-containing compound metabolism; protoporphyrin-IX biosynthesis; 5-aminolevulinate from L-glutamyl-tRNA(Glu): step 2/2.</text>
</comment>
<gene>
    <name evidence="8 9" type="primary">hemL</name>
    <name evidence="9" type="ORF">P0O24_08555</name>
</gene>
<dbReference type="InterPro" id="IPR015422">
    <property type="entry name" value="PyrdxlP-dep_Trfase_small"/>
</dbReference>
<accession>A0ABT5XFY2</accession>
<sequence>MTSDASRELFEAAKRLMPGGVSSPVRAISPYPFYVSRAQGPFLWTVDGQKLIDYCLAYGPMILGHRHPAVMNRVVEQLEQGWLYGTPSELEVDLAKRIVGHYPSIDMLRFVNTGTEATMAALRIARGYTGKERIVKVEGGFHGAHDSVLVKAGSGATTLGTPDSLGVPKDTAKNTLQVPYNDLSAIESLLEGFDGEVAAVIMEPVLGNIGPILPEEGYLEGVRRLTEDHGVLLIFDEVITGFRLSLGGAQAFYGVVPDMTTLGKIIGGGFPIGVVGGRRNLMETVAPSGGVYQAGTFNGSPVSLAAGMATLDFLEGQRVLDRLNAVGDGLRAALSDIVEDLGLGYSVVGIASIFKIFFGDHPRNYVEALRCDKAGYFAFFRRMLASGVFLPPSQFETNFLSAAHSDEVINETLEAYKLNLKS</sequence>
<evidence type="ECO:0000256" key="6">
    <source>
        <dbReference type="ARBA" id="ARBA00023235"/>
    </source>
</evidence>
<dbReference type="Gene3D" id="3.90.1150.10">
    <property type="entry name" value="Aspartate Aminotransferase, domain 1"/>
    <property type="match status" value="1"/>
</dbReference>
<keyword evidence="7 8" id="KW-0627">Porphyrin biosynthesis</keyword>
<dbReference type="Proteomes" id="UP001215956">
    <property type="component" value="Unassembled WGS sequence"/>
</dbReference>
<protein>
    <recommendedName>
        <fullName evidence="8">Glutamate-1-semialdehyde 2,1-aminomutase</fullName>
        <shortName evidence="8">GSA</shortName>
        <ecNumber evidence="8">5.4.3.8</ecNumber>
    </recommendedName>
    <alternativeName>
        <fullName evidence="8">Glutamate-1-semialdehyde aminotransferase</fullName>
        <shortName evidence="8">GSA-AT</shortName>
    </alternativeName>
</protein>
<proteinExistence type="inferred from homology"/>
<comment type="cofactor">
    <cofactor evidence="2 8">
        <name>pyridoxal 5'-phosphate</name>
        <dbReference type="ChEBI" id="CHEBI:597326"/>
    </cofactor>
</comment>
<dbReference type="InterPro" id="IPR005814">
    <property type="entry name" value="Aminotrans_3"/>
</dbReference>
<evidence type="ECO:0000256" key="2">
    <source>
        <dbReference type="ARBA" id="ARBA00001933"/>
    </source>
</evidence>
<dbReference type="NCBIfam" id="NF000818">
    <property type="entry name" value="PRK00062.1"/>
    <property type="match status" value="1"/>
</dbReference>
<evidence type="ECO:0000313" key="10">
    <source>
        <dbReference type="Proteomes" id="UP001215956"/>
    </source>
</evidence>
<keyword evidence="8" id="KW-0963">Cytoplasm</keyword>
<keyword evidence="5 8" id="KW-0663">Pyridoxal phosphate</keyword>
<keyword evidence="10" id="KW-1185">Reference proteome</keyword>
<dbReference type="NCBIfam" id="TIGR00713">
    <property type="entry name" value="hemL"/>
    <property type="match status" value="1"/>
</dbReference>
<dbReference type="PROSITE" id="PS00600">
    <property type="entry name" value="AA_TRANSFER_CLASS_3"/>
    <property type="match status" value="1"/>
</dbReference>
<dbReference type="InterPro" id="IPR049704">
    <property type="entry name" value="Aminotrans_3_PPA_site"/>
</dbReference>
<dbReference type="Gene3D" id="3.40.640.10">
    <property type="entry name" value="Type I PLP-dependent aspartate aminotransferase-like (Major domain)"/>
    <property type="match status" value="1"/>
</dbReference>
<dbReference type="InterPro" id="IPR004639">
    <property type="entry name" value="4pyrrol_synth_GluAld_NH2Trfase"/>
</dbReference>
<dbReference type="GO" id="GO:0042286">
    <property type="term" value="F:glutamate-1-semialdehyde 2,1-aminomutase activity"/>
    <property type="evidence" value="ECO:0007669"/>
    <property type="project" value="UniProtKB-EC"/>
</dbReference>
<evidence type="ECO:0000313" key="9">
    <source>
        <dbReference type="EMBL" id="MDF0593632.1"/>
    </source>
</evidence>
<organism evidence="9 10">
    <name type="scientific">Candidatus Methanocrinis alkalitolerans</name>
    <dbReference type="NCBI Taxonomy" id="3033395"/>
    <lineage>
        <taxon>Archaea</taxon>
        <taxon>Methanobacteriati</taxon>
        <taxon>Methanobacteriota</taxon>
        <taxon>Stenosarchaea group</taxon>
        <taxon>Methanomicrobia</taxon>
        <taxon>Methanotrichales</taxon>
        <taxon>Methanotrichaceae</taxon>
        <taxon>Methanocrinis</taxon>
    </lineage>
</organism>
<dbReference type="PANTHER" id="PTHR43713">
    <property type="entry name" value="GLUTAMATE-1-SEMIALDEHYDE 2,1-AMINOMUTASE"/>
    <property type="match status" value="1"/>
</dbReference>
<comment type="subcellular location">
    <subcellularLocation>
        <location evidence="8">Cytoplasm</location>
    </subcellularLocation>
</comment>
<dbReference type="PANTHER" id="PTHR43713:SF3">
    <property type="entry name" value="GLUTAMATE-1-SEMIALDEHYDE 2,1-AMINOMUTASE 1, CHLOROPLASTIC-RELATED"/>
    <property type="match status" value="1"/>
</dbReference>
<comment type="caution">
    <text evidence="9">The sequence shown here is derived from an EMBL/GenBank/DDBJ whole genome shotgun (WGS) entry which is preliminary data.</text>
</comment>
<dbReference type="EC" id="5.4.3.8" evidence="8"/>
<dbReference type="Pfam" id="PF00202">
    <property type="entry name" value="Aminotran_3"/>
    <property type="match status" value="1"/>
</dbReference>
<evidence type="ECO:0000256" key="7">
    <source>
        <dbReference type="ARBA" id="ARBA00023244"/>
    </source>
</evidence>
<comment type="similarity">
    <text evidence="4 8">Belongs to the class-III pyridoxal-phosphate-dependent aminotransferase family. HemL subfamily.</text>
</comment>
<feature type="modified residue" description="N6-(pyridoxal phosphate)lysine" evidence="8">
    <location>
        <position position="264"/>
    </location>
</feature>